<organism evidence="2 3">
    <name type="scientific">Aliivibrio finisterrensis</name>
    <dbReference type="NCBI Taxonomy" id="511998"/>
    <lineage>
        <taxon>Bacteria</taxon>
        <taxon>Pseudomonadati</taxon>
        <taxon>Pseudomonadota</taxon>
        <taxon>Gammaproteobacteria</taxon>
        <taxon>Vibrionales</taxon>
        <taxon>Vibrionaceae</taxon>
        <taxon>Aliivibrio</taxon>
    </lineage>
</organism>
<sequence length="406" mass="45271">MLRPYFICSAVIILAFFLGGYMLEGMGIQYVSEGGTPLLKIHVYSYIILLTIGLFTLKEGVKEQLFHLDTLAKPWLFSVIMVSFVIIYGLFRYGTSGMAYIIDTFLTPLLFLLLLSRLNENECQRLLSLVAGLLFFNSIIAIIEFITASRVVNVDISSFSYFRSTALLTHPLNNALITAGLTILIFNRTRIPSIIYLSIILLAMFAFGGRAALGILLLFSFIASLPYVFRFFTHGIEISKQRFATMLCLSYFAIIAVGIVLIKSGITERIISKLHVDESASARFDVFYLLDQLSLTEWLFGASANLQSAIDLYLGISVIENFIIGWIFSFGLIFTIPLLLVLVILFGSLLLRAGGISYIAVPAFFLVSITNNSLTTKTPALLFMITTLFLISRIKNNSQKSFKGNK</sequence>
<dbReference type="OrthoDB" id="7987387at2"/>
<keyword evidence="1" id="KW-1133">Transmembrane helix</keyword>
<feature type="transmembrane region" description="Helical" evidence="1">
    <location>
        <begin position="353"/>
        <end position="370"/>
    </location>
</feature>
<dbReference type="Proteomes" id="UP000293465">
    <property type="component" value="Unassembled WGS sequence"/>
</dbReference>
<dbReference type="EMBL" id="SEZJ01000008">
    <property type="protein sequence ID" value="RYU46109.1"/>
    <property type="molecule type" value="Genomic_DNA"/>
</dbReference>
<evidence type="ECO:0000313" key="2">
    <source>
        <dbReference type="EMBL" id="RYU46109.1"/>
    </source>
</evidence>
<feature type="transmembrane region" description="Helical" evidence="1">
    <location>
        <begin position="322"/>
        <end position="346"/>
    </location>
</feature>
<evidence type="ECO:0000313" key="3">
    <source>
        <dbReference type="Proteomes" id="UP000293465"/>
    </source>
</evidence>
<feature type="transmembrane region" description="Helical" evidence="1">
    <location>
        <begin position="43"/>
        <end position="61"/>
    </location>
</feature>
<feature type="transmembrane region" description="Helical" evidence="1">
    <location>
        <begin position="5"/>
        <end position="23"/>
    </location>
</feature>
<accession>A0A4Q5KIS1</accession>
<proteinExistence type="predicted"/>
<feature type="transmembrane region" description="Helical" evidence="1">
    <location>
        <begin position="243"/>
        <end position="262"/>
    </location>
</feature>
<dbReference type="InterPro" id="IPR048041">
    <property type="entry name" value="VpsF-like"/>
</dbReference>
<keyword evidence="1" id="KW-0812">Transmembrane</keyword>
<dbReference type="NCBIfam" id="NF038256">
    <property type="entry name" value="exopoly_VpsF"/>
    <property type="match status" value="1"/>
</dbReference>
<feature type="transmembrane region" description="Helical" evidence="1">
    <location>
        <begin position="97"/>
        <end position="115"/>
    </location>
</feature>
<feature type="transmembrane region" description="Helical" evidence="1">
    <location>
        <begin position="127"/>
        <end position="148"/>
    </location>
</feature>
<reference evidence="2 3" key="1">
    <citation type="submission" date="2019-02" db="EMBL/GenBank/DDBJ databases">
        <title>Genome sequences of Aliivibrio finisterrensis strains from farmed Atlantic salmon.</title>
        <authorList>
            <person name="Bowman J.P."/>
        </authorList>
    </citation>
    <scope>NUCLEOTIDE SEQUENCE [LARGE SCALE GENOMIC DNA]</scope>
    <source>
        <strain evidence="2 3">A32</strain>
    </source>
</reference>
<gene>
    <name evidence="2" type="ORF">ERW49_10595</name>
</gene>
<feature type="transmembrane region" description="Helical" evidence="1">
    <location>
        <begin position="194"/>
        <end position="223"/>
    </location>
</feature>
<evidence type="ECO:0000256" key="1">
    <source>
        <dbReference type="SAM" id="Phobius"/>
    </source>
</evidence>
<dbReference type="GeneID" id="56275501"/>
<keyword evidence="1" id="KW-0472">Membrane</keyword>
<name>A0A4Q5KIS1_9GAMM</name>
<feature type="transmembrane region" description="Helical" evidence="1">
    <location>
        <begin position="73"/>
        <end position="91"/>
    </location>
</feature>
<dbReference type="RefSeq" id="WP_130087387.1">
    <property type="nucleotide sequence ID" value="NZ_SEZJ01000008.1"/>
</dbReference>
<protein>
    <submittedName>
        <fullName evidence="2">Uncharacterized protein</fullName>
    </submittedName>
</protein>
<feature type="transmembrane region" description="Helical" evidence="1">
    <location>
        <begin position="168"/>
        <end position="187"/>
    </location>
</feature>
<dbReference type="AlphaFoldDB" id="A0A4Q5KIS1"/>
<comment type="caution">
    <text evidence="2">The sequence shown here is derived from an EMBL/GenBank/DDBJ whole genome shotgun (WGS) entry which is preliminary data.</text>
</comment>